<accession>E7QMX5</accession>
<organism evidence="2 3">
    <name type="scientific">Haladaptatus paucihalophilus DX253</name>
    <dbReference type="NCBI Taxonomy" id="797209"/>
    <lineage>
        <taxon>Archaea</taxon>
        <taxon>Methanobacteriati</taxon>
        <taxon>Methanobacteriota</taxon>
        <taxon>Stenosarchaea group</taxon>
        <taxon>Halobacteria</taxon>
        <taxon>Halobacteriales</taxon>
        <taxon>Haladaptataceae</taxon>
        <taxon>Haladaptatus</taxon>
    </lineage>
</organism>
<evidence type="ECO:0000256" key="1">
    <source>
        <dbReference type="SAM" id="MobiDB-lite"/>
    </source>
</evidence>
<comment type="caution">
    <text evidence="2">The sequence shown here is derived from an EMBL/GenBank/DDBJ whole genome shotgun (WGS) entry which is preliminary data.</text>
</comment>
<dbReference type="AlphaFoldDB" id="E7QMX5"/>
<dbReference type="EMBL" id="AEMG01000002">
    <property type="protein sequence ID" value="EFW93770.1"/>
    <property type="molecule type" value="Genomic_DNA"/>
</dbReference>
<name>E7QMX5_HALPU</name>
<dbReference type="Proteomes" id="UP000003751">
    <property type="component" value="Unassembled WGS sequence"/>
</dbReference>
<feature type="region of interest" description="Disordered" evidence="1">
    <location>
        <begin position="1"/>
        <end position="32"/>
    </location>
</feature>
<reference evidence="2 3" key="1">
    <citation type="journal article" date="2014" name="ISME J.">
        <title>Trehalose/2-sulfotrehalose biosynthesis and glycine-betaine uptake are widely spread mechanisms for osmoadaptation in the Halobacteriales.</title>
        <authorList>
            <person name="Youssef N.H."/>
            <person name="Savage-Ashlock K.N."/>
            <person name="McCully A.L."/>
            <person name="Luedtke B."/>
            <person name="Shaw E.I."/>
            <person name="Hoff W.D."/>
            <person name="Elshahed M.S."/>
        </authorList>
    </citation>
    <scope>NUCLEOTIDE SEQUENCE [LARGE SCALE GENOMIC DNA]</scope>
    <source>
        <strain evidence="2 3">DX253</strain>
    </source>
</reference>
<evidence type="ECO:0000313" key="2">
    <source>
        <dbReference type="EMBL" id="EFW93770.1"/>
    </source>
</evidence>
<feature type="compositionally biased region" description="Basic and acidic residues" evidence="1">
    <location>
        <begin position="10"/>
        <end position="32"/>
    </location>
</feature>
<evidence type="ECO:0000313" key="3">
    <source>
        <dbReference type="Proteomes" id="UP000003751"/>
    </source>
</evidence>
<gene>
    <name evidence="2" type="ORF">ZOD2009_01465</name>
</gene>
<dbReference type="PATRIC" id="fig|797209.4.peg.278"/>
<proteinExistence type="predicted"/>
<sequence>MLIGGSWWVTDKERSARSRERTVEEESHRTGG</sequence>
<protein>
    <submittedName>
        <fullName evidence="2">Uncharacterized protein</fullName>
    </submittedName>
</protein>